<evidence type="ECO:0000313" key="1">
    <source>
        <dbReference type="EMBL" id="JAD78008.1"/>
    </source>
</evidence>
<reference evidence="1" key="1">
    <citation type="submission" date="2014-09" db="EMBL/GenBank/DDBJ databases">
        <authorList>
            <person name="Magalhaes I.L.F."/>
            <person name="Oliveira U."/>
            <person name="Santos F.R."/>
            <person name="Vidigal T.H.D.A."/>
            <person name="Brescovit A.D."/>
            <person name="Santos A.J."/>
        </authorList>
    </citation>
    <scope>NUCLEOTIDE SEQUENCE</scope>
    <source>
        <tissue evidence="1">Shoot tissue taken approximately 20 cm above the soil surface</tissue>
    </source>
</reference>
<accession>A0A0A9CU91</accession>
<dbReference type="AlphaFoldDB" id="A0A0A9CU91"/>
<reference evidence="1" key="2">
    <citation type="journal article" date="2015" name="Data Brief">
        <title>Shoot transcriptome of the giant reed, Arundo donax.</title>
        <authorList>
            <person name="Barrero R.A."/>
            <person name="Guerrero F.D."/>
            <person name="Moolhuijzen P."/>
            <person name="Goolsby J.A."/>
            <person name="Tidwell J."/>
            <person name="Bellgard S.E."/>
            <person name="Bellgard M.I."/>
        </authorList>
    </citation>
    <scope>NUCLEOTIDE SEQUENCE</scope>
    <source>
        <tissue evidence="1">Shoot tissue taken approximately 20 cm above the soil surface</tissue>
    </source>
</reference>
<dbReference type="EMBL" id="GBRH01219887">
    <property type="protein sequence ID" value="JAD78008.1"/>
    <property type="molecule type" value="Transcribed_RNA"/>
</dbReference>
<organism evidence="1">
    <name type="scientific">Arundo donax</name>
    <name type="common">Giant reed</name>
    <name type="synonym">Donax arundinaceus</name>
    <dbReference type="NCBI Taxonomy" id="35708"/>
    <lineage>
        <taxon>Eukaryota</taxon>
        <taxon>Viridiplantae</taxon>
        <taxon>Streptophyta</taxon>
        <taxon>Embryophyta</taxon>
        <taxon>Tracheophyta</taxon>
        <taxon>Spermatophyta</taxon>
        <taxon>Magnoliopsida</taxon>
        <taxon>Liliopsida</taxon>
        <taxon>Poales</taxon>
        <taxon>Poaceae</taxon>
        <taxon>PACMAD clade</taxon>
        <taxon>Arundinoideae</taxon>
        <taxon>Arundineae</taxon>
        <taxon>Arundo</taxon>
    </lineage>
</organism>
<name>A0A0A9CU91_ARUDO</name>
<sequence length="56" mass="5998">MLSPADSAPCKPLDCLLKAVLSPDSWKATNCELQLTTPASPFHATLLRLDESCILA</sequence>
<proteinExistence type="predicted"/>
<protein>
    <submittedName>
        <fullName evidence="1">Uncharacterized protein</fullName>
    </submittedName>
</protein>